<feature type="compositionally biased region" description="Basic and acidic residues" evidence="1">
    <location>
        <begin position="831"/>
        <end position="841"/>
    </location>
</feature>
<feature type="region of interest" description="Disordered" evidence="1">
    <location>
        <begin position="819"/>
        <end position="875"/>
    </location>
</feature>
<feature type="region of interest" description="Disordered" evidence="1">
    <location>
        <begin position="718"/>
        <end position="737"/>
    </location>
</feature>
<evidence type="ECO:0000256" key="2">
    <source>
        <dbReference type="SAM" id="Phobius"/>
    </source>
</evidence>
<feature type="transmembrane region" description="Helical" evidence="2">
    <location>
        <begin position="1130"/>
        <end position="1149"/>
    </location>
</feature>
<accession>A0A9D4V1A0</accession>
<evidence type="ECO:0000256" key="1">
    <source>
        <dbReference type="SAM" id="MobiDB-lite"/>
    </source>
</evidence>
<keyword evidence="2" id="KW-1133">Transmembrane helix</keyword>
<keyword evidence="2" id="KW-0812">Transmembrane</keyword>
<proteinExistence type="predicted"/>
<feature type="compositionally biased region" description="Polar residues" evidence="1">
    <location>
        <begin position="162"/>
        <end position="175"/>
    </location>
</feature>
<feature type="region of interest" description="Disordered" evidence="1">
    <location>
        <begin position="107"/>
        <end position="127"/>
    </location>
</feature>
<dbReference type="AlphaFoldDB" id="A0A9D4V1A0"/>
<keyword evidence="4" id="KW-1185">Reference proteome</keyword>
<reference evidence="3" key="1">
    <citation type="submission" date="2021-01" db="EMBL/GenBank/DDBJ databases">
        <title>Adiantum capillus-veneris genome.</title>
        <authorList>
            <person name="Fang Y."/>
            <person name="Liao Q."/>
        </authorList>
    </citation>
    <scope>NUCLEOTIDE SEQUENCE</scope>
    <source>
        <strain evidence="3">H3</strain>
        <tissue evidence="3">Leaf</tissue>
    </source>
</reference>
<comment type="caution">
    <text evidence="3">The sequence shown here is derived from an EMBL/GenBank/DDBJ whole genome shotgun (WGS) entry which is preliminary data.</text>
</comment>
<feature type="compositionally biased region" description="Polar residues" evidence="1">
    <location>
        <begin position="722"/>
        <end position="737"/>
    </location>
</feature>
<dbReference type="EMBL" id="JABFUD020000007">
    <property type="protein sequence ID" value="KAI5077601.1"/>
    <property type="molecule type" value="Genomic_DNA"/>
</dbReference>
<dbReference type="OrthoDB" id="1939715at2759"/>
<evidence type="ECO:0000313" key="3">
    <source>
        <dbReference type="EMBL" id="KAI5077601.1"/>
    </source>
</evidence>
<dbReference type="Proteomes" id="UP000886520">
    <property type="component" value="Chromosome 7"/>
</dbReference>
<feature type="region of interest" description="Disordered" evidence="1">
    <location>
        <begin position="931"/>
        <end position="969"/>
    </location>
</feature>
<sequence>MSTTDRRTGVSRRGMTVLGKVPIAPKPINLPSQRSTFCWGSAGRLQNGGGLPGKFESALLDPVSSDDKFQSKLVTPSGTKNNGGRIDLQEKKVQSSSVTARANSISFGSSTTTASRKMEEPRKSNTCTSFVSGKEEMTDPLLQKGGVSAPPGFPHNGPGNNSRSNVSSTDSQCNGIGNGIHSERSAQDGSQSIPGVPYRSGTKDREIIVIHMVGGPGFYGNYPPQFGSPECYNRNGVLFGNFPLQFGNFEPMFGLQGHGGAHLAPATGSDLFGGHEDFICYEKECYKGFCHDIGRHRNNWVRGSYRENSFLGSVQGEAYDSLISSATSTIKSGPLSQRHLSRNAGRLRSLYRTGRVVSMEETTAEPIAEKRITLLTKVSERDTEAKNTLKEIGGDKDAAETPVGPVWSTYLNQEFYDDEGKPPEDAFQARKVTDEIQVETSLPADVSSNLEMIVDETLPKDSEVESNAVSSKKTCNDNCLHCKGAAVMEAEGSATLVCQACEKNTVCESSFSILQSCLEPTEEVPVMTVEKDSSVDGCKADVKHVILDADNYSTSTIKLEAASKDQKTVMSCRNCSLVSQSGNTEVLEMGSSLSSDAFLTKSAESKQKLVFKKKSQFMWTTKSGLRVSKPHVMSKTLGFQGTQLSLSSISSSDAEESAEVVKGQQEDAVEKSDTSSTCQLSDCKGSNLKMDTSMSFEAPVKRNAQRQLKLVYRKRVAMQAASGPQPSKNSSKTSQPTKAILALPQAELELDNETDEVRSTASASTYKYHIIRRRVYHVVEDSEGDCFLPTAPFSSNDCSKQQQVFKKIVPATAISSDRFDSESISLQESESETKSCSKDTLHTAAPILEASRSPLLPSRQEDNATKKHGKFGKPLSAWKPKVASQAVGSGNSCIGKEKENSSAASAIVEAPDDKKQGSLCSVLVGALNLPKEGNSDEKHSMGTPGELPLESKSSRCGTTQFGEDNQLSDHPDTLLVQEKLLVKLSENAVPEGEAKSGSLKQAGELPPVGLSAGNAEEILAPNEVEQTSNEEITAVYSKHPFVKKKAMSFEKANHFHQILFRRYKEIGQWKPKVNAQKKSYDTSILQMRFGFEGARWQYSRFVFKAFPKRVLFLLQFDEYHLYLHVSPAKYLLYCLFVVIVSCLNERMYVKGFVVDQLELLEMEVDYALEVQHFVKMDSEKAFNRIGWDELLGGLDVPFVTILHRGVDQRGLIAFVRLRI</sequence>
<feature type="compositionally biased region" description="Polar residues" evidence="1">
    <location>
        <begin position="954"/>
        <end position="965"/>
    </location>
</feature>
<name>A0A9D4V1A0_ADICA</name>
<protein>
    <submittedName>
        <fullName evidence="3">Uncharacterized protein</fullName>
    </submittedName>
</protein>
<feature type="region of interest" description="Disordered" evidence="1">
    <location>
        <begin position="144"/>
        <end position="198"/>
    </location>
</feature>
<organism evidence="3 4">
    <name type="scientific">Adiantum capillus-veneris</name>
    <name type="common">Maidenhair fern</name>
    <dbReference type="NCBI Taxonomy" id="13818"/>
    <lineage>
        <taxon>Eukaryota</taxon>
        <taxon>Viridiplantae</taxon>
        <taxon>Streptophyta</taxon>
        <taxon>Embryophyta</taxon>
        <taxon>Tracheophyta</taxon>
        <taxon>Polypodiopsida</taxon>
        <taxon>Polypodiidae</taxon>
        <taxon>Polypodiales</taxon>
        <taxon>Pteridineae</taxon>
        <taxon>Pteridaceae</taxon>
        <taxon>Vittarioideae</taxon>
        <taxon>Adiantum</taxon>
    </lineage>
</organism>
<gene>
    <name evidence="3" type="ORF">GOP47_0007425</name>
</gene>
<evidence type="ECO:0000313" key="4">
    <source>
        <dbReference type="Proteomes" id="UP000886520"/>
    </source>
</evidence>
<keyword evidence="2" id="KW-0472">Membrane</keyword>